<protein>
    <submittedName>
        <fullName evidence="1">Type IV secretory pathway VirB4 component-like protein</fullName>
    </submittedName>
</protein>
<dbReference type="EMBL" id="LCIE01000010">
    <property type="protein sequence ID" value="KKT49162.1"/>
    <property type="molecule type" value="Genomic_DNA"/>
</dbReference>
<sequence length="204" mass="23648">SSYLQINDRYVRTLFVSGYPYVASTGWLNNLINFNHDIDISYHIEQVDPLIALPKLNRKITELESTKRTMLKEGRVIGSEITDPLESAMELKDKIQRGMEKLFQISIYMTISADSLSELNKNTKLLETVMQTRLFYIKPATFQQIEANPFCQDLKTNLHRKETWIALVQRLLSPLFHLNWCKSQAYCTESINRITRSLSLTVLA</sequence>
<dbReference type="Proteomes" id="UP000034172">
    <property type="component" value="Unassembled WGS sequence"/>
</dbReference>
<evidence type="ECO:0000313" key="2">
    <source>
        <dbReference type="Proteomes" id="UP000034172"/>
    </source>
</evidence>
<accession>A0A0G1JZ63</accession>
<feature type="non-terminal residue" evidence="1">
    <location>
        <position position="1"/>
    </location>
</feature>
<reference evidence="1 2" key="1">
    <citation type="journal article" date="2015" name="Nature">
        <title>rRNA introns, odd ribosomes, and small enigmatic genomes across a large radiation of phyla.</title>
        <authorList>
            <person name="Brown C.T."/>
            <person name="Hug L.A."/>
            <person name="Thomas B.C."/>
            <person name="Sharon I."/>
            <person name="Castelle C.J."/>
            <person name="Singh A."/>
            <person name="Wilkins M.J."/>
            <person name="Williams K.H."/>
            <person name="Banfield J.F."/>
        </authorList>
    </citation>
    <scope>NUCLEOTIDE SEQUENCE [LARGE SCALE GENOMIC DNA]</scope>
</reference>
<dbReference type="AlphaFoldDB" id="A0A0G1JZ63"/>
<comment type="caution">
    <text evidence="1">The sequence shown here is derived from an EMBL/GenBank/DDBJ whole genome shotgun (WGS) entry which is preliminary data.</text>
</comment>
<dbReference type="STRING" id="1618392.UW41_C0010G0001"/>
<proteinExistence type="predicted"/>
<evidence type="ECO:0000313" key="1">
    <source>
        <dbReference type="EMBL" id="KKT49162.1"/>
    </source>
</evidence>
<name>A0A0G1JZ63_9BACT</name>
<gene>
    <name evidence="1" type="ORF">UW41_C0010G0001</name>
</gene>
<organism evidence="1 2">
    <name type="scientific">Candidatus Collierbacteria bacterium GW2011_GWC2_44_18</name>
    <dbReference type="NCBI Taxonomy" id="1618392"/>
    <lineage>
        <taxon>Bacteria</taxon>
        <taxon>Candidatus Collieribacteriota</taxon>
    </lineage>
</organism>